<reference evidence="1" key="1">
    <citation type="submission" date="2013-07" db="EMBL/GenBank/DDBJ databases">
        <title>The genome of Eucalyptus grandis.</title>
        <authorList>
            <person name="Schmutz J."/>
            <person name="Hayes R."/>
            <person name="Myburg A."/>
            <person name="Tuskan G."/>
            <person name="Grattapaglia D."/>
            <person name="Rokhsar D.S."/>
        </authorList>
    </citation>
    <scope>NUCLEOTIDE SEQUENCE</scope>
    <source>
        <tissue evidence="1">Leaf extractions</tissue>
    </source>
</reference>
<evidence type="ECO:0000313" key="1">
    <source>
        <dbReference type="EMBL" id="KCW65739.1"/>
    </source>
</evidence>
<protein>
    <submittedName>
        <fullName evidence="1">Uncharacterized protein</fullName>
    </submittedName>
</protein>
<proteinExistence type="predicted"/>
<dbReference type="EMBL" id="KK198759">
    <property type="protein sequence ID" value="KCW65739.1"/>
    <property type="molecule type" value="Genomic_DNA"/>
</dbReference>
<sequence length="88" mass="10597">MFSRTSFIYFFLGNIFKFFTQAYIKNLSACELNIKCIYLTHEKGYPFWITDIKKHRINIDTMQRYQAPDNRQCFKPFIHDNTNEGANK</sequence>
<dbReference type="Gramene" id="KCW65739">
    <property type="protein sequence ID" value="KCW65739"/>
    <property type="gene ID" value="EUGRSUZ_G03108"/>
</dbReference>
<name>A0A059BI66_EUCGR</name>
<organism evidence="1">
    <name type="scientific">Eucalyptus grandis</name>
    <name type="common">Flooded gum</name>
    <dbReference type="NCBI Taxonomy" id="71139"/>
    <lineage>
        <taxon>Eukaryota</taxon>
        <taxon>Viridiplantae</taxon>
        <taxon>Streptophyta</taxon>
        <taxon>Embryophyta</taxon>
        <taxon>Tracheophyta</taxon>
        <taxon>Spermatophyta</taxon>
        <taxon>Magnoliopsida</taxon>
        <taxon>eudicotyledons</taxon>
        <taxon>Gunneridae</taxon>
        <taxon>Pentapetalae</taxon>
        <taxon>rosids</taxon>
        <taxon>malvids</taxon>
        <taxon>Myrtales</taxon>
        <taxon>Myrtaceae</taxon>
        <taxon>Myrtoideae</taxon>
        <taxon>Eucalypteae</taxon>
        <taxon>Eucalyptus</taxon>
    </lineage>
</organism>
<accession>A0A059BI66</accession>
<dbReference type="InParanoid" id="A0A059BI66"/>
<gene>
    <name evidence="1" type="ORF">EUGRSUZ_G03108</name>
</gene>
<dbReference type="AlphaFoldDB" id="A0A059BI66"/>